<evidence type="ECO:0000256" key="2">
    <source>
        <dbReference type="ARBA" id="ARBA00022741"/>
    </source>
</evidence>
<dbReference type="InterPro" id="IPR007371">
    <property type="entry name" value="TPK_catalytic"/>
</dbReference>
<evidence type="ECO:0000259" key="6">
    <source>
        <dbReference type="SMART" id="SM00983"/>
    </source>
</evidence>
<protein>
    <recommendedName>
        <fullName evidence="5">Thiamine diphosphokinase</fullName>
        <ecNumber evidence="5">2.7.6.2</ecNumber>
    </recommendedName>
</protein>
<dbReference type="SMART" id="SM00983">
    <property type="entry name" value="TPK_B1_binding"/>
    <property type="match status" value="1"/>
</dbReference>
<organism evidence="7 8">
    <name type="scientific">Romboutsia faecis</name>
    <dbReference type="NCBI Taxonomy" id="2764597"/>
    <lineage>
        <taxon>Bacteria</taxon>
        <taxon>Bacillati</taxon>
        <taxon>Bacillota</taxon>
        <taxon>Clostridia</taxon>
        <taxon>Peptostreptococcales</taxon>
        <taxon>Peptostreptococcaceae</taxon>
        <taxon>Romboutsia</taxon>
    </lineage>
</organism>
<dbReference type="SUPFAM" id="SSF63999">
    <property type="entry name" value="Thiamin pyrophosphokinase, catalytic domain"/>
    <property type="match status" value="1"/>
</dbReference>
<dbReference type="EC" id="2.7.6.2" evidence="5"/>
<evidence type="ECO:0000256" key="1">
    <source>
        <dbReference type="ARBA" id="ARBA00022679"/>
    </source>
</evidence>
<dbReference type="InterPro" id="IPR007373">
    <property type="entry name" value="Thiamin_PyroPKinase_B1-bd"/>
</dbReference>
<proteinExistence type="predicted"/>
<dbReference type="Pfam" id="PF04263">
    <property type="entry name" value="TPK_catalytic"/>
    <property type="match status" value="1"/>
</dbReference>
<dbReference type="PANTHER" id="PTHR41299:SF1">
    <property type="entry name" value="THIAMINE PYROPHOSPHOKINASE"/>
    <property type="match status" value="1"/>
</dbReference>
<accession>A0ABR7JME9</accession>
<evidence type="ECO:0000313" key="8">
    <source>
        <dbReference type="Proteomes" id="UP000609849"/>
    </source>
</evidence>
<comment type="caution">
    <text evidence="7">The sequence shown here is derived from an EMBL/GenBank/DDBJ whole genome shotgun (WGS) entry which is preliminary data.</text>
</comment>
<keyword evidence="3" id="KW-0418">Kinase</keyword>
<keyword evidence="2" id="KW-0547">Nucleotide-binding</keyword>
<dbReference type="InterPro" id="IPR053149">
    <property type="entry name" value="TPK"/>
</dbReference>
<keyword evidence="4" id="KW-0067">ATP-binding</keyword>
<dbReference type="CDD" id="cd07995">
    <property type="entry name" value="TPK"/>
    <property type="match status" value="1"/>
</dbReference>
<gene>
    <name evidence="7" type="ORF">H8923_04545</name>
</gene>
<dbReference type="RefSeq" id="WP_153924054.1">
    <property type="nucleotide sequence ID" value="NZ_JACRWE010000002.1"/>
</dbReference>
<keyword evidence="1 7" id="KW-0808">Transferase</keyword>
<dbReference type="PANTHER" id="PTHR41299">
    <property type="entry name" value="THIAMINE PYROPHOSPHOKINASE"/>
    <property type="match status" value="1"/>
</dbReference>
<reference evidence="7 8" key="1">
    <citation type="submission" date="2020-08" db="EMBL/GenBank/DDBJ databases">
        <authorList>
            <person name="Liu C."/>
            <person name="Sun Q."/>
        </authorList>
    </citation>
    <scope>NUCLEOTIDE SEQUENCE [LARGE SCALE GENOMIC DNA]</scope>
    <source>
        <strain evidence="7 8">NSJ-18</strain>
    </source>
</reference>
<evidence type="ECO:0000313" key="7">
    <source>
        <dbReference type="EMBL" id="MBC5996020.1"/>
    </source>
</evidence>
<dbReference type="EMBL" id="JACRWE010000002">
    <property type="protein sequence ID" value="MBC5996020.1"/>
    <property type="molecule type" value="Genomic_DNA"/>
</dbReference>
<dbReference type="Pfam" id="PF04265">
    <property type="entry name" value="TPK_B1_binding"/>
    <property type="match status" value="1"/>
</dbReference>
<feature type="domain" description="Thiamin pyrophosphokinase thiamin-binding" evidence="6">
    <location>
        <begin position="143"/>
        <end position="208"/>
    </location>
</feature>
<dbReference type="InterPro" id="IPR036759">
    <property type="entry name" value="TPK_catalytic_sf"/>
</dbReference>
<dbReference type="GO" id="GO:0004788">
    <property type="term" value="F:thiamine diphosphokinase activity"/>
    <property type="evidence" value="ECO:0007669"/>
    <property type="project" value="UniProtKB-EC"/>
</dbReference>
<evidence type="ECO:0000256" key="3">
    <source>
        <dbReference type="ARBA" id="ARBA00022777"/>
    </source>
</evidence>
<dbReference type="SUPFAM" id="SSF63862">
    <property type="entry name" value="Thiamin pyrophosphokinase, substrate-binding domain"/>
    <property type="match status" value="1"/>
</dbReference>
<dbReference type="InterPro" id="IPR006282">
    <property type="entry name" value="Thi_PPkinase"/>
</dbReference>
<dbReference type="InterPro" id="IPR036371">
    <property type="entry name" value="TPK_B1-bd_sf"/>
</dbReference>
<name>A0ABR7JME9_9FIRM</name>
<dbReference type="Gene3D" id="3.40.50.10240">
    <property type="entry name" value="Thiamin pyrophosphokinase, catalytic domain"/>
    <property type="match status" value="1"/>
</dbReference>
<keyword evidence="8" id="KW-1185">Reference proteome</keyword>
<evidence type="ECO:0000256" key="4">
    <source>
        <dbReference type="ARBA" id="ARBA00022840"/>
    </source>
</evidence>
<evidence type="ECO:0000256" key="5">
    <source>
        <dbReference type="NCBIfam" id="TIGR01378"/>
    </source>
</evidence>
<dbReference type="NCBIfam" id="TIGR01378">
    <property type="entry name" value="thi_PPkinase"/>
    <property type="match status" value="1"/>
</dbReference>
<dbReference type="Proteomes" id="UP000609849">
    <property type="component" value="Unassembled WGS sequence"/>
</dbReference>
<sequence length="216" mass="24369">MKICIVLNGEIKDYNKIKEVIRNENYDSIICADGGANHLYKMGINPDYIIGDLDSANLDIINYYKEKKVTFEKFPSKKDETDSEICIFLAEKLKATNIDFIGALGGRIDHTIANINLLYYVKEKKIIPKIISEKEEIYIAINEKIIIDGNKGDTISVIPIKGDAQGVTLDNLEYPLNDHYMKYSVPLGISNVMLDMSCSISVKKGTLIIIRNKDIQ</sequence>